<keyword evidence="8 12" id="KW-0472">Membrane</keyword>
<dbReference type="AlphaFoldDB" id="A0AA37RWC0"/>
<evidence type="ECO:0000256" key="6">
    <source>
        <dbReference type="ARBA" id="ARBA00023053"/>
    </source>
</evidence>
<dbReference type="PANTHER" id="PTHR28259">
    <property type="entry name" value="FLUORIDE EXPORT PROTEIN 1-RELATED"/>
    <property type="match status" value="1"/>
</dbReference>
<comment type="subcellular location">
    <subcellularLocation>
        <location evidence="1 12">Cell membrane</location>
        <topology evidence="1 12">Multi-pass membrane protein</topology>
    </subcellularLocation>
</comment>
<name>A0AA37RWC0_9GAMM</name>
<dbReference type="NCBIfam" id="TIGR00494">
    <property type="entry name" value="crcB"/>
    <property type="match status" value="1"/>
</dbReference>
<sequence length="128" mass="13807">MNMASFGWVALGGALGACSRYAIAEICLLLFGRGFPIATLTVNVVGSLGIGFLVALVEQEVLLHAAWRQVVIIGFLGAFTTFSTFSMDNLLLLQQQEYLKAAVNMFANLSLCMLAVAIGFFWLPKLVV</sequence>
<evidence type="ECO:0000256" key="7">
    <source>
        <dbReference type="ARBA" id="ARBA00023065"/>
    </source>
</evidence>
<evidence type="ECO:0000256" key="5">
    <source>
        <dbReference type="ARBA" id="ARBA00022989"/>
    </source>
</evidence>
<comment type="catalytic activity">
    <reaction evidence="11">
        <text>fluoride(in) = fluoride(out)</text>
        <dbReference type="Rhea" id="RHEA:76159"/>
        <dbReference type="ChEBI" id="CHEBI:17051"/>
    </reaction>
    <physiologicalReaction direction="left-to-right" evidence="11">
        <dbReference type="Rhea" id="RHEA:76160"/>
    </physiologicalReaction>
</comment>
<keyword evidence="2 12" id="KW-1003">Cell membrane</keyword>
<keyword evidence="5 12" id="KW-1133">Transmembrane helix</keyword>
<protein>
    <recommendedName>
        <fullName evidence="12">Fluoride-specific ion channel FluC</fullName>
    </recommendedName>
</protein>
<evidence type="ECO:0000256" key="10">
    <source>
        <dbReference type="ARBA" id="ARBA00035120"/>
    </source>
</evidence>
<keyword evidence="12" id="KW-0479">Metal-binding</keyword>
<evidence type="ECO:0000256" key="3">
    <source>
        <dbReference type="ARBA" id="ARBA00022519"/>
    </source>
</evidence>
<feature type="transmembrane region" description="Helical" evidence="12">
    <location>
        <begin position="105"/>
        <end position="123"/>
    </location>
</feature>
<evidence type="ECO:0000256" key="8">
    <source>
        <dbReference type="ARBA" id="ARBA00023136"/>
    </source>
</evidence>
<reference evidence="13" key="1">
    <citation type="journal article" date="2014" name="Int. J. Syst. Evol. Microbiol.">
        <title>Complete genome sequence of Corynebacterium casei LMG S-19264T (=DSM 44701T), isolated from a smear-ripened cheese.</title>
        <authorList>
            <consortium name="US DOE Joint Genome Institute (JGI-PGF)"/>
            <person name="Walter F."/>
            <person name="Albersmeier A."/>
            <person name="Kalinowski J."/>
            <person name="Ruckert C."/>
        </authorList>
    </citation>
    <scope>NUCLEOTIDE SEQUENCE</scope>
    <source>
        <strain evidence="13">NBRC 101628</strain>
    </source>
</reference>
<comment type="function">
    <text evidence="12">Fluoride-specific ion channel. Important for reducing fluoride concentration in the cell, thus reducing its toxicity.</text>
</comment>
<evidence type="ECO:0000256" key="11">
    <source>
        <dbReference type="ARBA" id="ARBA00035585"/>
    </source>
</evidence>
<evidence type="ECO:0000313" key="13">
    <source>
        <dbReference type="EMBL" id="GLP96544.1"/>
    </source>
</evidence>
<keyword evidence="4 12" id="KW-0812">Transmembrane</keyword>
<dbReference type="GO" id="GO:0005886">
    <property type="term" value="C:plasma membrane"/>
    <property type="evidence" value="ECO:0007669"/>
    <property type="project" value="UniProtKB-SubCell"/>
</dbReference>
<feature type="binding site" evidence="12">
    <location>
        <position position="77"/>
    </location>
    <ligand>
        <name>Na(+)</name>
        <dbReference type="ChEBI" id="CHEBI:29101"/>
        <note>structural</note>
    </ligand>
</feature>
<reference evidence="13" key="2">
    <citation type="submission" date="2023-01" db="EMBL/GenBank/DDBJ databases">
        <title>Draft genome sequence of Paraferrimonas sedimenticola strain NBRC 101628.</title>
        <authorList>
            <person name="Sun Q."/>
            <person name="Mori K."/>
        </authorList>
    </citation>
    <scope>NUCLEOTIDE SEQUENCE</scope>
    <source>
        <strain evidence="13">NBRC 101628</strain>
    </source>
</reference>
<dbReference type="EMBL" id="BSNC01000004">
    <property type="protein sequence ID" value="GLP96544.1"/>
    <property type="molecule type" value="Genomic_DNA"/>
</dbReference>
<dbReference type="Proteomes" id="UP001161422">
    <property type="component" value="Unassembled WGS sequence"/>
</dbReference>
<accession>A0AA37RWC0</accession>
<feature type="transmembrane region" description="Helical" evidence="12">
    <location>
        <begin position="66"/>
        <end position="85"/>
    </location>
</feature>
<keyword evidence="12" id="KW-0813">Transport</keyword>
<dbReference type="Pfam" id="PF02537">
    <property type="entry name" value="CRCB"/>
    <property type="match status" value="1"/>
</dbReference>
<dbReference type="PANTHER" id="PTHR28259:SF1">
    <property type="entry name" value="FLUORIDE EXPORT PROTEIN 1-RELATED"/>
    <property type="match status" value="1"/>
</dbReference>
<keyword evidence="9 12" id="KW-0407">Ion channel</keyword>
<organism evidence="13 14">
    <name type="scientific">Paraferrimonas sedimenticola</name>
    <dbReference type="NCBI Taxonomy" id="375674"/>
    <lineage>
        <taxon>Bacteria</taxon>
        <taxon>Pseudomonadati</taxon>
        <taxon>Pseudomonadota</taxon>
        <taxon>Gammaproteobacteria</taxon>
        <taxon>Alteromonadales</taxon>
        <taxon>Ferrimonadaceae</taxon>
        <taxon>Paraferrimonas</taxon>
    </lineage>
</organism>
<feature type="transmembrane region" description="Helical" evidence="12">
    <location>
        <begin position="34"/>
        <end position="57"/>
    </location>
</feature>
<dbReference type="GO" id="GO:0046872">
    <property type="term" value="F:metal ion binding"/>
    <property type="evidence" value="ECO:0007669"/>
    <property type="project" value="UniProtKB-KW"/>
</dbReference>
<evidence type="ECO:0000256" key="4">
    <source>
        <dbReference type="ARBA" id="ARBA00022692"/>
    </source>
</evidence>
<proteinExistence type="inferred from homology"/>
<keyword evidence="14" id="KW-1185">Reference proteome</keyword>
<dbReference type="RefSeq" id="WP_095507262.1">
    <property type="nucleotide sequence ID" value="NZ_BSNC01000004.1"/>
</dbReference>
<evidence type="ECO:0000256" key="2">
    <source>
        <dbReference type="ARBA" id="ARBA00022475"/>
    </source>
</evidence>
<evidence type="ECO:0000256" key="1">
    <source>
        <dbReference type="ARBA" id="ARBA00004651"/>
    </source>
</evidence>
<dbReference type="GO" id="GO:0140114">
    <property type="term" value="P:cellular detoxification of fluoride"/>
    <property type="evidence" value="ECO:0007669"/>
    <property type="project" value="UniProtKB-UniRule"/>
</dbReference>
<comment type="caution">
    <text evidence="13">The sequence shown here is derived from an EMBL/GenBank/DDBJ whole genome shotgun (WGS) entry which is preliminary data.</text>
</comment>
<feature type="binding site" evidence="12">
    <location>
        <position position="80"/>
    </location>
    <ligand>
        <name>Na(+)</name>
        <dbReference type="ChEBI" id="CHEBI:29101"/>
        <note>structural</note>
    </ligand>
</feature>
<dbReference type="NCBIfam" id="NF010796">
    <property type="entry name" value="PRK14200.1"/>
    <property type="match status" value="1"/>
</dbReference>
<evidence type="ECO:0000256" key="9">
    <source>
        <dbReference type="ARBA" id="ARBA00023303"/>
    </source>
</evidence>
<keyword evidence="3" id="KW-0997">Cell inner membrane</keyword>
<dbReference type="InterPro" id="IPR003691">
    <property type="entry name" value="FluC"/>
</dbReference>
<evidence type="ECO:0000256" key="12">
    <source>
        <dbReference type="HAMAP-Rule" id="MF_00454"/>
    </source>
</evidence>
<evidence type="ECO:0000313" key="14">
    <source>
        <dbReference type="Proteomes" id="UP001161422"/>
    </source>
</evidence>
<gene>
    <name evidence="12 13" type="primary">crcB</name>
    <name evidence="12" type="synonym">fluC</name>
    <name evidence="13" type="ORF">GCM10007895_18500</name>
</gene>
<dbReference type="GO" id="GO:0062054">
    <property type="term" value="F:fluoride channel activity"/>
    <property type="evidence" value="ECO:0007669"/>
    <property type="project" value="UniProtKB-UniRule"/>
</dbReference>
<keyword evidence="6 12" id="KW-0915">Sodium</keyword>
<dbReference type="HAMAP" id="MF_00454">
    <property type="entry name" value="FluC"/>
    <property type="match status" value="1"/>
</dbReference>
<keyword evidence="7 12" id="KW-0406">Ion transport</keyword>
<comment type="similarity">
    <text evidence="10 12">Belongs to the fluoride channel Fluc/FEX (TC 1.A.43) family.</text>
</comment>
<comment type="activity regulation">
    <text evidence="12">Na(+) is not transported, but it plays an essential structural role and its presence is essential for fluoride channel function.</text>
</comment>